<feature type="transmembrane region" description="Helical" evidence="9">
    <location>
        <begin position="9"/>
        <end position="26"/>
    </location>
</feature>
<gene>
    <name evidence="10" type="ordered locus">EBL_c16890</name>
</gene>
<keyword evidence="4 9" id="KW-0812">Transmembrane</keyword>
<accession>I2B8C9</accession>
<sequence length="285" mass="32252">MLSKIASRLLLNFLLSVVVIFCLPWYDTLGIRLSMAPFSILGVAIAIFLGFRNNACYARFNEARHLWGTLLISHRSLTRGLKTVLTDRPRQIRQIIDLQIAWANALRVTLRQQPLSPVLATLPESVSTQLARYQNPCNGLLMLMAQWLAEQQRSGALSDIIYTRFEQHLTDLAGIQAGCERIANTPLPFAYSLILHRTVYTFCALLPFALVNDLLYMTPLISVFISYTFVALDALAEELEDPFGMEDNDLALTAMCTSLEIDLREMDEDDNKPARLRPDSHYRLS</sequence>
<evidence type="ECO:0000256" key="3">
    <source>
        <dbReference type="ARBA" id="ARBA00022475"/>
    </source>
</evidence>
<evidence type="ECO:0000256" key="1">
    <source>
        <dbReference type="ARBA" id="ARBA00004651"/>
    </source>
</evidence>
<keyword evidence="5 9" id="KW-1133">Transmembrane helix</keyword>
<dbReference type="PANTHER" id="PTHR33281:SF19">
    <property type="entry name" value="VOLTAGE-DEPENDENT ANION CHANNEL-FORMING PROTEIN YNEE"/>
    <property type="match status" value="1"/>
</dbReference>
<keyword evidence="2" id="KW-0813">Transport</keyword>
<dbReference type="Proteomes" id="UP000001955">
    <property type="component" value="Chromosome"/>
</dbReference>
<feature type="transmembrane region" description="Helical" evidence="9">
    <location>
        <begin position="32"/>
        <end position="51"/>
    </location>
</feature>
<reference evidence="10 11" key="1">
    <citation type="journal article" date="2012" name="J. Bacteriol.">
        <title>Complete genome sequence of the B12-producing Shimwellia blattae strain DSM 4481, isolated from a cockroach.</title>
        <authorList>
            <person name="Brzuszkiewicz E."/>
            <person name="Waschkowitz T."/>
            <person name="Wiezer A."/>
            <person name="Daniel R."/>
        </authorList>
    </citation>
    <scope>NUCLEOTIDE SEQUENCE [LARGE SCALE GENOMIC DNA]</scope>
    <source>
        <strain evidence="11">ATCC 29907 / DSM 4481 / JCM 1650 / NBRC 105725 / CDC 9005-74</strain>
    </source>
</reference>
<dbReference type="EMBL" id="CP001560">
    <property type="protein sequence ID" value="AFJ46783.1"/>
    <property type="molecule type" value="Genomic_DNA"/>
</dbReference>
<name>I2B8C9_SHIBC</name>
<evidence type="ECO:0000256" key="6">
    <source>
        <dbReference type="ARBA" id="ARBA00023065"/>
    </source>
</evidence>
<protein>
    <submittedName>
        <fullName evidence="10">Putative membrane protein</fullName>
    </submittedName>
</protein>
<dbReference type="PANTHER" id="PTHR33281">
    <property type="entry name" value="UPF0187 PROTEIN YNEE"/>
    <property type="match status" value="1"/>
</dbReference>
<dbReference type="AlphaFoldDB" id="I2B8C9"/>
<proteinExistence type="inferred from homology"/>
<keyword evidence="11" id="KW-1185">Reference proteome</keyword>
<dbReference type="PATRIC" id="fig|630626.3.peg.1636"/>
<keyword evidence="7 9" id="KW-0472">Membrane</keyword>
<dbReference type="HOGENOM" id="CLU_029790_4_2_6"/>
<organism evidence="10 11">
    <name type="scientific">Shimwellia blattae (strain ATCC 29907 / DSM 4481 / JCM 1650 / NBRC 105725 / CDC 9005-74)</name>
    <name type="common">Escherichia blattae</name>
    <dbReference type="NCBI Taxonomy" id="630626"/>
    <lineage>
        <taxon>Bacteria</taxon>
        <taxon>Pseudomonadati</taxon>
        <taxon>Pseudomonadota</taxon>
        <taxon>Gammaproteobacteria</taxon>
        <taxon>Enterobacterales</taxon>
        <taxon>Enterobacteriaceae</taxon>
        <taxon>Shimwellia</taxon>
    </lineage>
</organism>
<evidence type="ECO:0000256" key="4">
    <source>
        <dbReference type="ARBA" id="ARBA00022692"/>
    </source>
</evidence>
<dbReference type="GO" id="GO:0005254">
    <property type="term" value="F:chloride channel activity"/>
    <property type="evidence" value="ECO:0007669"/>
    <property type="project" value="InterPro"/>
</dbReference>
<evidence type="ECO:0000256" key="2">
    <source>
        <dbReference type="ARBA" id="ARBA00022448"/>
    </source>
</evidence>
<evidence type="ECO:0000256" key="8">
    <source>
        <dbReference type="ARBA" id="ARBA00034708"/>
    </source>
</evidence>
<dbReference type="Pfam" id="PF25539">
    <property type="entry name" value="Bestrophin_2"/>
    <property type="match status" value="1"/>
</dbReference>
<dbReference type="InterPro" id="IPR044669">
    <property type="entry name" value="YneE/VCCN1/2-like"/>
</dbReference>
<comment type="subcellular location">
    <subcellularLocation>
        <location evidence="1">Cell membrane</location>
        <topology evidence="1">Multi-pass membrane protein</topology>
    </subcellularLocation>
</comment>
<evidence type="ECO:0000256" key="5">
    <source>
        <dbReference type="ARBA" id="ARBA00022989"/>
    </source>
</evidence>
<keyword evidence="3" id="KW-1003">Cell membrane</keyword>
<feature type="transmembrane region" description="Helical" evidence="9">
    <location>
        <begin position="189"/>
        <end position="210"/>
    </location>
</feature>
<evidence type="ECO:0000256" key="9">
    <source>
        <dbReference type="SAM" id="Phobius"/>
    </source>
</evidence>
<evidence type="ECO:0000313" key="11">
    <source>
        <dbReference type="Proteomes" id="UP000001955"/>
    </source>
</evidence>
<dbReference type="GO" id="GO:0005886">
    <property type="term" value="C:plasma membrane"/>
    <property type="evidence" value="ECO:0007669"/>
    <property type="project" value="UniProtKB-SubCell"/>
</dbReference>
<dbReference type="eggNOG" id="COG3781">
    <property type="taxonomic scope" value="Bacteria"/>
</dbReference>
<evidence type="ECO:0000256" key="7">
    <source>
        <dbReference type="ARBA" id="ARBA00023136"/>
    </source>
</evidence>
<keyword evidence="6" id="KW-0406">Ion transport</keyword>
<evidence type="ECO:0000313" key="10">
    <source>
        <dbReference type="EMBL" id="AFJ46783.1"/>
    </source>
</evidence>
<comment type="similarity">
    <text evidence="8">Belongs to the anion channel-forming bestrophin (TC 1.A.46) family.</text>
</comment>
<dbReference type="KEGG" id="ebt:EBL_c16890"/>
<dbReference type="STRING" id="630626.EBL_c16890"/>